<keyword evidence="2 3" id="KW-0786">Thiamine pyrophosphate</keyword>
<dbReference type="GO" id="GO:0009099">
    <property type="term" value="P:L-valine biosynthetic process"/>
    <property type="evidence" value="ECO:0007669"/>
    <property type="project" value="TreeGrafter"/>
</dbReference>
<dbReference type="PANTHER" id="PTHR18968">
    <property type="entry name" value="THIAMINE PYROPHOSPHATE ENZYMES"/>
    <property type="match status" value="1"/>
</dbReference>
<dbReference type="GO" id="GO:0050660">
    <property type="term" value="F:flavin adenine dinucleotide binding"/>
    <property type="evidence" value="ECO:0007669"/>
    <property type="project" value="TreeGrafter"/>
</dbReference>
<dbReference type="Proteomes" id="UP000182409">
    <property type="component" value="Unassembled WGS sequence"/>
</dbReference>
<dbReference type="InterPro" id="IPR012001">
    <property type="entry name" value="Thiamin_PyroP_enz_TPP-bd_dom"/>
</dbReference>
<dbReference type="Pfam" id="PF02775">
    <property type="entry name" value="TPP_enzyme_C"/>
    <property type="match status" value="1"/>
</dbReference>
<evidence type="ECO:0000313" key="8">
    <source>
        <dbReference type="Proteomes" id="UP000182409"/>
    </source>
</evidence>
<dbReference type="Gene3D" id="3.40.50.970">
    <property type="match status" value="2"/>
</dbReference>
<dbReference type="Pfam" id="PF00205">
    <property type="entry name" value="TPP_enzyme_M"/>
    <property type="match status" value="1"/>
</dbReference>
<dbReference type="AlphaFoldDB" id="A0A1H4J1R7"/>
<proteinExistence type="inferred from homology"/>
<evidence type="ECO:0000256" key="2">
    <source>
        <dbReference type="ARBA" id="ARBA00023052"/>
    </source>
</evidence>
<accession>A0A1H4J1R7</accession>
<organism evidence="7 8">
    <name type="scientific">Terriglobus roseus</name>
    <dbReference type="NCBI Taxonomy" id="392734"/>
    <lineage>
        <taxon>Bacteria</taxon>
        <taxon>Pseudomonadati</taxon>
        <taxon>Acidobacteriota</taxon>
        <taxon>Terriglobia</taxon>
        <taxon>Terriglobales</taxon>
        <taxon>Acidobacteriaceae</taxon>
        <taxon>Terriglobus</taxon>
    </lineage>
</organism>
<dbReference type="GO" id="GO:0034077">
    <property type="term" value="P:butanediol metabolic process"/>
    <property type="evidence" value="ECO:0007669"/>
    <property type="project" value="InterPro"/>
</dbReference>
<dbReference type="SUPFAM" id="SSF52518">
    <property type="entry name" value="Thiamin diphosphate-binding fold (THDP-binding)"/>
    <property type="match status" value="2"/>
</dbReference>
<evidence type="ECO:0000256" key="3">
    <source>
        <dbReference type="RuleBase" id="RU362132"/>
    </source>
</evidence>
<protein>
    <submittedName>
        <fullName evidence="7">Acetolactate synthase, large subunit</fullName>
    </submittedName>
</protein>
<dbReference type="EMBL" id="FNSD01000001">
    <property type="protein sequence ID" value="SEB39512.1"/>
    <property type="molecule type" value="Genomic_DNA"/>
</dbReference>
<gene>
    <name evidence="7" type="ORF">SAMN05443244_0241</name>
</gene>
<dbReference type="PANTHER" id="PTHR18968:SF129">
    <property type="entry name" value="ACETOLACTATE SYNTHASE"/>
    <property type="match status" value="1"/>
</dbReference>
<dbReference type="NCBIfam" id="NF006378">
    <property type="entry name" value="PRK08617.1"/>
    <property type="match status" value="1"/>
</dbReference>
<sequence length="565" mass="60308">MQSESEGNTGKTSAWTRRSAHLLVQGLTEQRVSHIFGIPGGKIMPVFDAMLDIPDVPKLIVCRHEQNAGFMSAAVGRLTGRPGVCLVTSGPGTSNLVTAAATATSEGDPMVAIGGVVPLTDTLKQVHQTMDSVTIMKPVTKYSAAIPTPEAAGEVVANAFAAAVSPRAGAAFLAFPQDVQSVATDIPAMPWSEAPRLGAAPSECIHDAALTLRKAKLPVLLLGMGASEPAAVSAIRAFLTSYPMATVGTYQGAGTVSRDLTANFHGRIGLFRNQPGDKVLALSDVVLTIGYDPVEYGPDAWNAAGRATILHLDDTAAVIDNHYQPQVQLIGDVSATMAALAEELGTRTGVSTPELQAIQQELRLLQTPPARETGPLVHPLHFVLTLRELVDDSTVIASDMGSHHIWMARHFFEYEPRRLLFSNGQQTLGVGIPWAMAASFLYPGRKAVATVGDGGFLYSSMELETAVRHKLNLTVFVFRDGGYNMVAFQQQLRFGRTSGVQFGNPDLVRYAESMGAIGMRVETPSSLRTVIEKALNTPGVVVVDMPVDYSHNLEIGQHVLPNAWD</sequence>
<comment type="similarity">
    <text evidence="1 3">Belongs to the TPP enzyme family.</text>
</comment>
<dbReference type="InterPro" id="IPR029061">
    <property type="entry name" value="THDP-binding"/>
</dbReference>
<dbReference type="GO" id="GO:0003984">
    <property type="term" value="F:acetolactate synthase activity"/>
    <property type="evidence" value="ECO:0007669"/>
    <property type="project" value="InterPro"/>
</dbReference>
<dbReference type="GO" id="GO:0000287">
    <property type="term" value="F:magnesium ion binding"/>
    <property type="evidence" value="ECO:0007669"/>
    <property type="project" value="InterPro"/>
</dbReference>
<dbReference type="NCBIfam" id="TIGR02418">
    <property type="entry name" value="acolac_catab"/>
    <property type="match status" value="1"/>
</dbReference>
<dbReference type="Pfam" id="PF02776">
    <property type="entry name" value="TPP_enzyme_N"/>
    <property type="match status" value="1"/>
</dbReference>
<dbReference type="FunFam" id="3.40.50.970:FF:000007">
    <property type="entry name" value="Acetolactate synthase"/>
    <property type="match status" value="1"/>
</dbReference>
<evidence type="ECO:0000256" key="1">
    <source>
        <dbReference type="ARBA" id="ARBA00007812"/>
    </source>
</evidence>
<evidence type="ECO:0000259" key="4">
    <source>
        <dbReference type="Pfam" id="PF00205"/>
    </source>
</evidence>
<dbReference type="GO" id="GO:0005948">
    <property type="term" value="C:acetolactate synthase complex"/>
    <property type="evidence" value="ECO:0007669"/>
    <property type="project" value="TreeGrafter"/>
</dbReference>
<dbReference type="Gene3D" id="3.40.50.1220">
    <property type="entry name" value="TPP-binding domain"/>
    <property type="match status" value="1"/>
</dbReference>
<dbReference type="InterPro" id="IPR029035">
    <property type="entry name" value="DHS-like_NAD/FAD-binding_dom"/>
</dbReference>
<dbReference type="CDD" id="cd07035">
    <property type="entry name" value="TPP_PYR_POX_like"/>
    <property type="match status" value="1"/>
</dbReference>
<evidence type="ECO:0000259" key="6">
    <source>
        <dbReference type="Pfam" id="PF02776"/>
    </source>
</evidence>
<dbReference type="SUPFAM" id="SSF52467">
    <property type="entry name" value="DHS-like NAD/FAD-binding domain"/>
    <property type="match status" value="1"/>
</dbReference>
<name>A0A1H4J1R7_9BACT</name>
<reference evidence="7 8" key="1">
    <citation type="submission" date="2016-10" db="EMBL/GenBank/DDBJ databases">
        <authorList>
            <person name="de Groot N.N."/>
        </authorList>
    </citation>
    <scope>NUCLEOTIDE SEQUENCE [LARGE SCALE GENOMIC DNA]</scope>
    <source>
        <strain evidence="7 8">AB35.6</strain>
    </source>
</reference>
<feature type="domain" description="Thiamine pyrophosphate enzyme central" evidence="4">
    <location>
        <begin position="205"/>
        <end position="340"/>
    </location>
</feature>
<evidence type="ECO:0000259" key="5">
    <source>
        <dbReference type="Pfam" id="PF02775"/>
    </source>
</evidence>
<dbReference type="GO" id="GO:0009097">
    <property type="term" value="P:isoleucine biosynthetic process"/>
    <property type="evidence" value="ECO:0007669"/>
    <property type="project" value="TreeGrafter"/>
</dbReference>
<dbReference type="InterPro" id="IPR045229">
    <property type="entry name" value="TPP_enz"/>
</dbReference>
<evidence type="ECO:0000313" key="7">
    <source>
        <dbReference type="EMBL" id="SEB39512.1"/>
    </source>
</evidence>
<feature type="domain" description="Thiamine pyrophosphate enzyme TPP-binding" evidence="5">
    <location>
        <begin position="399"/>
        <end position="545"/>
    </location>
</feature>
<dbReference type="InterPro" id="IPR012000">
    <property type="entry name" value="Thiamin_PyroP_enz_cen_dom"/>
</dbReference>
<dbReference type="InterPro" id="IPR012782">
    <property type="entry name" value="Acetolactate_synth_catblc"/>
</dbReference>
<feature type="domain" description="Thiamine pyrophosphate enzyme N-terminal TPP-binding" evidence="6">
    <location>
        <begin position="20"/>
        <end position="133"/>
    </location>
</feature>
<dbReference type="GO" id="GO:0030976">
    <property type="term" value="F:thiamine pyrophosphate binding"/>
    <property type="evidence" value="ECO:0007669"/>
    <property type="project" value="InterPro"/>
</dbReference>
<dbReference type="InterPro" id="IPR011766">
    <property type="entry name" value="TPP_enzyme_TPP-bd"/>
</dbReference>